<comment type="subcellular location">
    <subcellularLocation>
        <location evidence="1">Cell membrane</location>
        <topology evidence="1">Multi-pass membrane protein</topology>
    </subcellularLocation>
</comment>
<evidence type="ECO:0000259" key="7">
    <source>
        <dbReference type="Pfam" id="PF06271"/>
    </source>
</evidence>
<comment type="caution">
    <text evidence="8">The sequence shown here is derived from an EMBL/GenBank/DDBJ whole genome shotgun (WGS) entry which is preliminary data.</text>
</comment>
<organism evidence="8">
    <name type="scientific">mine drainage metagenome</name>
    <dbReference type="NCBI Taxonomy" id="410659"/>
    <lineage>
        <taxon>unclassified sequences</taxon>
        <taxon>metagenomes</taxon>
        <taxon>ecological metagenomes</taxon>
    </lineage>
</organism>
<accession>A0A1J5R9H6</accession>
<evidence type="ECO:0000256" key="3">
    <source>
        <dbReference type="ARBA" id="ARBA00022692"/>
    </source>
</evidence>
<evidence type="ECO:0000256" key="1">
    <source>
        <dbReference type="ARBA" id="ARBA00004651"/>
    </source>
</evidence>
<dbReference type="EMBL" id="MLJW01000487">
    <property type="protein sequence ID" value="OIQ86323.1"/>
    <property type="molecule type" value="Genomic_DNA"/>
</dbReference>
<evidence type="ECO:0000256" key="2">
    <source>
        <dbReference type="ARBA" id="ARBA00022475"/>
    </source>
</evidence>
<reference evidence="8" key="1">
    <citation type="submission" date="2016-10" db="EMBL/GenBank/DDBJ databases">
        <title>Sequence of Gallionella enrichment culture.</title>
        <authorList>
            <person name="Poehlein A."/>
            <person name="Muehling M."/>
            <person name="Daniel R."/>
        </authorList>
    </citation>
    <scope>NUCLEOTIDE SEQUENCE</scope>
</reference>
<evidence type="ECO:0000256" key="6">
    <source>
        <dbReference type="SAM" id="Phobius"/>
    </source>
</evidence>
<dbReference type="PANTHER" id="PTHR36115">
    <property type="entry name" value="PROLINE-RICH ANTIGEN HOMOLOG-RELATED"/>
    <property type="match status" value="1"/>
</dbReference>
<feature type="domain" description="RDD" evidence="7">
    <location>
        <begin position="3"/>
        <end position="128"/>
    </location>
</feature>
<gene>
    <name evidence="8" type="ORF">GALL_318270</name>
</gene>
<dbReference type="InterPro" id="IPR010432">
    <property type="entry name" value="RDD"/>
</dbReference>
<dbReference type="AlphaFoldDB" id="A0A1J5R9H6"/>
<dbReference type="GO" id="GO:0005886">
    <property type="term" value="C:plasma membrane"/>
    <property type="evidence" value="ECO:0007669"/>
    <property type="project" value="UniProtKB-SubCell"/>
</dbReference>
<keyword evidence="5 6" id="KW-0472">Membrane</keyword>
<dbReference type="Pfam" id="PF06271">
    <property type="entry name" value="RDD"/>
    <property type="match status" value="1"/>
</dbReference>
<evidence type="ECO:0000313" key="8">
    <source>
        <dbReference type="EMBL" id="OIQ86323.1"/>
    </source>
</evidence>
<feature type="transmembrane region" description="Helical" evidence="6">
    <location>
        <begin position="45"/>
        <end position="64"/>
    </location>
</feature>
<sequence>MSTPGFLRRLGGVLYDGLTLLALWLMASAIFTSLYGVAAQPAPRLLLQIFSLLVISGYFLWCWTHGGQTLAMRAWRVKVVYANGMALTFTGAFLRFLLAGAGVLAGGAGLWWALFDPDGQFLHDRLAKTRLIDCPAGAGA</sequence>
<feature type="transmembrane region" description="Helical" evidence="6">
    <location>
        <begin position="12"/>
        <end position="39"/>
    </location>
</feature>
<dbReference type="PANTHER" id="PTHR36115:SF10">
    <property type="entry name" value="RDD DOMAIN-CONTAINING PROTEIN"/>
    <property type="match status" value="1"/>
</dbReference>
<keyword evidence="2" id="KW-1003">Cell membrane</keyword>
<evidence type="ECO:0000256" key="4">
    <source>
        <dbReference type="ARBA" id="ARBA00022989"/>
    </source>
</evidence>
<name>A0A1J5R9H6_9ZZZZ</name>
<evidence type="ECO:0000256" key="5">
    <source>
        <dbReference type="ARBA" id="ARBA00023136"/>
    </source>
</evidence>
<keyword evidence="3 6" id="KW-0812">Transmembrane</keyword>
<protein>
    <submittedName>
        <fullName evidence="8">RDD family protein</fullName>
    </submittedName>
</protein>
<keyword evidence="4 6" id="KW-1133">Transmembrane helix</keyword>
<proteinExistence type="predicted"/>
<dbReference type="InterPro" id="IPR051791">
    <property type="entry name" value="Pra-immunoreactive"/>
</dbReference>
<feature type="transmembrane region" description="Helical" evidence="6">
    <location>
        <begin position="85"/>
        <end position="114"/>
    </location>
</feature>